<dbReference type="SMART" id="SM00014">
    <property type="entry name" value="acidPPc"/>
    <property type="match status" value="1"/>
</dbReference>
<evidence type="ECO:0000256" key="7">
    <source>
        <dbReference type="SAM" id="Phobius"/>
    </source>
</evidence>
<evidence type="ECO:0000256" key="3">
    <source>
        <dbReference type="ARBA" id="ARBA00022692"/>
    </source>
</evidence>
<feature type="transmembrane region" description="Helical" evidence="7">
    <location>
        <begin position="69"/>
        <end position="87"/>
    </location>
</feature>
<dbReference type="RefSeq" id="WP_141362381.1">
    <property type="nucleotide sequence ID" value="NZ_BAAAJL010000001.1"/>
</dbReference>
<dbReference type="Proteomes" id="UP000316612">
    <property type="component" value="Unassembled WGS sequence"/>
</dbReference>
<evidence type="ECO:0000256" key="4">
    <source>
        <dbReference type="ARBA" id="ARBA00022801"/>
    </source>
</evidence>
<feature type="transmembrane region" description="Helical" evidence="7">
    <location>
        <begin position="184"/>
        <end position="202"/>
    </location>
</feature>
<comment type="caution">
    <text evidence="9">The sequence shown here is derived from an EMBL/GenBank/DDBJ whole genome shotgun (WGS) entry which is preliminary data.</text>
</comment>
<evidence type="ECO:0000313" key="10">
    <source>
        <dbReference type="Proteomes" id="UP000316612"/>
    </source>
</evidence>
<gene>
    <name evidence="9" type="ORF">AUR04nite_09130</name>
</gene>
<dbReference type="SUPFAM" id="SSF48317">
    <property type="entry name" value="Acid phosphatase/Vanadium-dependent haloperoxidase"/>
    <property type="match status" value="1"/>
</dbReference>
<keyword evidence="5 7" id="KW-1133">Transmembrane helix</keyword>
<keyword evidence="2" id="KW-1003">Cell membrane</keyword>
<keyword evidence="6 7" id="KW-0472">Membrane</keyword>
<feature type="transmembrane region" description="Helical" evidence="7">
    <location>
        <begin position="223"/>
        <end position="240"/>
    </location>
</feature>
<feature type="transmembrane region" description="Helical" evidence="7">
    <location>
        <begin position="12"/>
        <end position="33"/>
    </location>
</feature>
<evidence type="ECO:0000256" key="5">
    <source>
        <dbReference type="ARBA" id="ARBA00022989"/>
    </source>
</evidence>
<dbReference type="InterPro" id="IPR000326">
    <property type="entry name" value="PAP2/HPO"/>
</dbReference>
<comment type="subcellular location">
    <subcellularLocation>
        <location evidence="1">Cell membrane</location>
        <topology evidence="1">Multi-pass membrane protein</topology>
    </subcellularLocation>
</comment>
<evidence type="ECO:0000256" key="1">
    <source>
        <dbReference type="ARBA" id="ARBA00004651"/>
    </source>
</evidence>
<reference evidence="9 10" key="1">
    <citation type="submission" date="2019-06" db="EMBL/GenBank/DDBJ databases">
        <title>Whole genome shotgun sequence of Glutamicibacter uratoxydans NBRC 15515.</title>
        <authorList>
            <person name="Hosoyama A."/>
            <person name="Uohara A."/>
            <person name="Ohji S."/>
            <person name="Ichikawa N."/>
        </authorList>
    </citation>
    <scope>NUCLEOTIDE SEQUENCE [LARGE SCALE GENOMIC DNA]</scope>
    <source>
        <strain evidence="9 10">NBRC 15515</strain>
    </source>
</reference>
<protein>
    <recommendedName>
        <fullName evidence="8">Phosphatidic acid phosphatase type 2/haloperoxidase domain-containing protein</fullName>
    </recommendedName>
</protein>
<evidence type="ECO:0000259" key="8">
    <source>
        <dbReference type="SMART" id="SM00014"/>
    </source>
</evidence>
<keyword evidence="3 7" id="KW-0812">Transmembrane</keyword>
<evidence type="ECO:0000256" key="6">
    <source>
        <dbReference type="ARBA" id="ARBA00023136"/>
    </source>
</evidence>
<dbReference type="GO" id="GO:0005886">
    <property type="term" value="C:plasma membrane"/>
    <property type="evidence" value="ECO:0007669"/>
    <property type="project" value="UniProtKB-SubCell"/>
</dbReference>
<dbReference type="OrthoDB" id="3240395at2"/>
<evidence type="ECO:0000256" key="2">
    <source>
        <dbReference type="ARBA" id="ARBA00022475"/>
    </source>
</evidence>
<dbReference type="PANTHER" id="PTHR14969:SF62">
    <property type="entry name" value="DECAPRENYLPHOSPHORYL-5-PHOSPHORIBOSE PHOSPHATASE RV3807C-RELATED"/>
    <property type="match status" value="1"/>
</dbReference>
<keyword evidence="10" id="KW-1185">Reference proteome</keyword>
<dbReference type="Gene3D" id="1.20.144.10">
    <property type="entry name" value="Phosphatidic acid phosphatase type 2/haloperoxidase"/>
    <property type="match status" value="1"/>
</dbReference>
<dbReference type="GO" id="GO:0016787">
    <property type="term" value="F:hydrolase activity"/>
    <property type="evidence" value="ECO:0007669"/>
    <property type="project" value="UniProtKB-KW"/>
</dbReference>
<name>A0A4Y4DSA5_GLUUR</name>
<keyword evidence="4" id="KW-0378">Hydrolase</keyword>
<dbReference type="Pfam" id="PF01569">
    <property type="entry name" value="PAP2"/>
    <property type="match status" value="1"/>
</dbReference>
<dbReference type="EMBL" id="BJNY01000004">
    <property type="protein sequence ID" value="GED05381.1"/>
    <property type="molecule type" value="Genomic_DNA"/>
</dbReference>
<proteinExistence type="predicted"/>
<feature type="domain" description="Phosphatidic acid phosphatase type 2/haloperoxidase" evidence="8">
    <location>
        <begin position="95"/>
        <end position="199"/>
    </location>
</feature>
<feature type="transmembrane region" description="Helical" evidence="7">
    <location>
        <begin position="252"/>
        <end position="274"/>
    </location>
</feature>
<dbReference type="AlphaFoldDB" id="A0A4Y4DSA5"/>
<dbReference type="CDD" id="cd01610">
    <property type="entry name" value="PAP2_like"/>
    <property type="match status" value="1"/>
</dbReference>
<dbReference type="InterPro" id="IPR036938">
    <property type="entry name" value="PAP2/HPO_sf"/>
</dbReference>
<sequence length="289" mass="31778">MSSTETALNPRHLQWWWAAVLAVSMFAVEYLFFIRLREGQWADEVGYGVWSQWWPSTSLQQPVRQFLDLLPWICGAMAAVFLLYRVIRDRSFLRALIAIIAAGGAMATTQLLKHSVLDRPDFNFGTPGNSFPSGHTTAAAAAMGLMYIMSPPRLRPAVQPVAWIFATATGLATLVCGWHRPSDIAAGFLVAAFWMVLASAVLQKIQPLSHEVKETSWSRTAGIFAIIWWVLVIILSYLLPHPHIQKVPEALQISYAALGIIHVLAAAVIAGLLLRSVVIGPARSEPAAD</sequence>
<evidence type="ECO:0000313" key="9">
    <source>
        <dbReference type="EMBL" id="GED05381.1"/>
    </source>
</evidence>
<dbReference type="PANTHER" id="PTHR14969">
    <property type="entry name" value="SPHINGOSINE-1-PHOSPHATE PHOSPHOHYDROLASE"/>
    <property type="match status" value="1"/>
</dbReference>
<accession>A0A4Y4DSA5</accession>
<feature type="transmembrane region" description="Helical" evidence="7">
    <location>
        <begin position="161"/>
        <end position="178"/>
    </location>
</feature>
<feature type="transmembrane region" description="Helical" evidence="7">
    <location>
        <begin position="92"/>
        <end position="112"/>
    </location>
</feature>
<organism evidence="9 10">
    <name type="scientific">Glutamicibacter uratoxydans</name>
    <name type="common">Arthrobacter uratoxydans</name>
    <dbReference type="NCBI Taxonomy" id="43667"/>
    <lineage>
        <taxon>Bacteria</taxon>
        <taxon>Bacillati</taxon>
        <taxon>Actinomycetota</taxon>
        <taxon>Actinomycetes</taxon>
        <taxon>Micrococcales</taxon>
        <taxon>Micrococcaceae</taxon>
        <taxon>Glutamicibacter</taxon>
    </lineage>
</organism>